<gene>
    <name evidence="2" type="ORF">EDEG_03808</name>
</gene>
<organism evidence="2 3">
    <name type="scientific">Edhazardia aedis (strain USNM 41457)</name>
    <name type="common">Microsporidian parasite</name>
    <dbReference type="NCBI Taxonomy" id="1003232"/>
    <lineage>
        <taxon>Eukaryota</taxon>
        <taxon>Fungi</taxon>
        <taxon>Fungi incertae sedis</taxon>
        <taxon>Microsporidia</taxon>
        <taxon>Edhazardia</taxon>
    </lineage>
</organism>
<feature type="transmembrane region" description="Helical" evidence="1">
    <location>
        <begin position="85"/>
        <end position="107"/>
    </location>
</feature>
<evidence type="ECO:0000256" key="1">
    <source>
        <dbReference type="SAM" id="Phobius"/>
    </source>
</evidence>
<dbReference type="VEuPathDB" id="MicrosporidiaDB:EDEG_03808"/>
<dbReference type="AlphaFoldDB" id="J9D244"/>
<evidence type="ECO:0000313" key="3">
    <source>
        <dbReference type="Proteomes" id="UP000003163"/>
    </source>
</evidence>
<sequence length="185" mass="21808">MKITPEEVNIIIPTDVKIPVANRIANELMATIQYPREIKYEHMYDYSLKIDQNTEKILEKNITKDFNSKNKHKNIWNSVNIASRIFLNLSFATLIPNILYLIVAVLLKKFTPFSEINRVLAINWIIFFIAEYIVWFLACAKILKDVEIENYSKNTKYVFLIAFIFKAIVDLYSVFVSNKMFIQFH</sequence>
<keyword evidence="1" id="KW-0812">Transmembrane</keyword>
<evidence type="ECO:0000313" key="2">
    <source>
        <dbReference type="EMBL" id="EJW01649.1"/>
    </source>
</evidence>
<reference evidence="2 3" key="1">
    <citation type="submission" date="2011-08" db="EMBL/GenBank/DDBJ databases">
        <authorList>
            <person name="Liu Z.J."/>
            <person name="Shi F.L."/>
            <person name="Lu J.Q."/>
            <person name="Li M."/>
            <person name="Wang Z.L."/>
        </authorList>
    </citation>
    <scope>NUCLEOTIDE SEQUENCE [LARGE SCALE GENOMIC DNA]</scope>
    <source>
        <strain evidence="2 3">USNM 41457</strain>
    </source>
</reference>
<dbReference type="Proteomes" id="UP000003163">
    <property type="component" value="Unassembled WGS sequence"/>
</dbReference>
<reference evidence="3" key="2">
    <citation type="submission" date="2015-07" db="EMBL/GenBank/DDBJ databases">
        <title>Contrasting host-pathogen interactions and genome evolution in two generalist and specialist microsporidian pathogens of mosquitoes.</title>
        <authorList>
            <consortium name="The Broad Institute Genomics Platform"/>
            <consortium name="The Broad Institute Genome Sequencing Center for Infectious Disease"/>
            <person name="Cuomo C.A."/>
            <person name="Sanscrainte N.D."/>
            <person name="Goldberg J.M."/>
            <person name="Heiman D."/>
            <person name="Young S."/>
            <person name="Zeng Q."/>
            <person name="Becnel J.J."/>
            <person name="Birren B.W."/>
        </authorList>
    </citation>
    <scope>NUCLEOTIDE SEQUENCE [LARGE SCALE GENOMIC DNA]</scope>
    <source>
        <strain evidence="3">USNM 41457</strain>
    </source>
</reference>
<protein>
    <submittedName>
        <fullName evidence="2">Uncharacterized protein</fullName>
    </submittedName>
</protein>
<feature type="transmembrane region" description="Helical" evidence="1">
    <location>
        <begin position="157"/>
        <end position="176"/>
    </location>
</feature>
<comment type="caution">
    <text evidence="2">The sequence shown here is derived from an EMBL/GenBank/DDBJ whole genome shotgun (WGS) entry which is preliminary data.</text>
</comment>
<dbReference type="HOGENOM" id="CLU_125554_0_0_1"/>
<keyword evidence="1" id="KW-0472">Membrane</keyword>
<keyword evidence="1" id="KW-1133">Transmembrane helix</keyword>
<feature type="transmembrane region" description="Helical" evidence="1">
    <location>
        <begin position="119"/>
        <end position="137"/>
    </location>
</feature>
<proteinExistence type="predicted"/>
<keyword evidence="3" id="KW-1185">Reference proteome</keyword>
<accession>J9D244</accession>
<dbReference type="InParanoid" id="J9D244"/>
<dbReference type="EMBL" id="AFBI03000126">
    <property type="protein sequence ID" value="EJW01649.1"/>
    <property type="molecule type" value="Genomic_DNA"/>
</dbReference>
<name>J9D244_EDHAE</name>